<reference evidence="2 3" key="1">
    <citation type="submission" date="2022-08" db="EMBL/GenBank/DDBJ databases">
        <title>Reclassification of Massilia species as members of the genera Telluria, Duganella, Pseudoduganella, Mokoshia gen. nov. and Zemynaea gen. nov. using orthogonal and non-orthogonal genome-based approaches.</title>
        <authorList>
            <person name="Bowman J.P."/>
        </authorList>
    </citation>
    <scope>NUCLEOTIDE SEQUENCE [LARGE SCALE GENOMIC DNA]</scope>
    <source>
        <strain evidence="2 3">JCM 31316</strain>
    </source>
</reference>
<evidence type="ECO:0000259" key="1">
    <source>
        <dbReference type="Pfam" id="PF24705"/>
    </source>
</evidence>
<keyword evidence="3" id="KW-1185">Reference proteome</keyword>
<comment type="caution">
    <text evidence="2">The sequence shown here is derived from an EMBL/GenBank/DDBJ whole genome shotgun (WGS) entry which is preliminary data.</text>
</comment>
<feature type="domain" description="DUF7668" evidence="1">
    <location>
        <begin position="31"/>
        <end position="128"/>
    </location>
</feature>
<proteinExistence type="predicted"/>
<organism evidence="2 3">
    <name type="scientific">Massilia pinisoli</name>
    <dbReference type="NCBI Taxonomy" id="1772194"/>
    <lineage>
        <taxon>Bacteria</taxon>
        <taxon>Pseudomonadati</taxon>
        <taxon>Pseudomonadota</taxon>
        <taxon>Betaproteobacteria</taxon>
        <taxon>Burkholderiales</taxon>
        <taxon>Oxalobacteraceae</taxon>
        <taxon>Telluria group</taxon>
        <taxon>Massilia</taxon>
    </lineage>
</organism>
<dbReference type="EMBL" id="JANUGW010000011">
    <property type="protein sequence ID" value="MCS0583194.1"/>
    <property type="molecule type" value="Genomic_DNA"/>
</dbReference>
<protein>
    <recommendedName>
        <fullName evidence="1">DUF7668 domain-containing protein</fullName>
    </recommendedName>
</protein>
<evidence type="ECO:0000313" key="2">
    <source>
        <dbReference type="EMBL" id="MCS0583194.1"/>
    </source>
</evidence>
<accession>A0ABT1ZTI9</accession>
<evidence type="ECO:0000313" key="3">
    <source>
        <dbReference type="Proteomes" id="UP001204151"/>
    </source>
</evidence>
<dbReference type="InterPro" id="IPR056085">
    <property type="entry name" value="DUF7668"/>
</dbReference>
<name>A0ABT1ZTI9_9BURK</name>
<sequence>MRENPVPVTKDPDKEGPIPSAWRPILKSIADAFAREDYLLKEGISGVAPISEETAEQVREYIQDYGAKLVELPPTSWDTSVCIWMGDHWDALIDLWTEEEGRSDLVLEVHVSEAGSGYLVTVYMVYVP</sequence>
<gene>
    <name evidence="2" type="ORF">NX784_16510</name>
</gene>
<dbReference type="RefSeq" id="WP_258817786.1">
    <property type="nucleotide sequence ID" value="NZ_JANUGW010000011.1"/>
</dbReference>
<dbReference type="Pfam" id="PF24705">
    <property type="entry name" value="DUF7668"/>
    <property type="match status" value="1"/>
</dbReference>
<dbReference type="Proteomes" id="UP001204151">
    <property type="component" value="Unassembled WGS sequence"/>
</dbReference>